<dbReference type="PANTHER" id="PTHR46621">
    <property type="entry name" value="SNRNA-ACTIVATING PROTEIN COMPLEX SUBUNIT 4"/>
    <property type="match status" value="1"/>
</dbReference>
<evidence type="ECO:0000259" key="7">
    <source>
        <dbReference type="PROSITE" id="PS51294"/>
    </source>
</evidence>
<keyword evidence="2" id="KW-0238">DNA-binding</keyword>
<feature type="domain" description="HTH myb-type" evidence="7">
    <location>
        <begin position="63"/>
        <end position="117"/>
    </location>
</feature>
<feature type="domain" description="HTH myb-type" evidence="7">
    <location>
        <begin position="168"/>
        <end position="223"/>
    </location>
</feature>
<dbReference type="PANTHER" id="PTHR46621:SF1">
    <property type="entry name" value="SNRNA-ACTIVATING PROTEIN COMPLEX SUBUNIT 4"/>
    <property type="match status" value="1"/>
</dbReference>
<evidence type="ECO:0000313" key="9">
    <source>
        <dbReference type="Proteomes" id="UP000242254"/>
    </source>
</evidence>
<evidence type="ECO:0000313" key="8">
    <source>
        <dbReference type="EMBL" id="PHZ15624.1"/>
    </source>
</evidence>
<dbReference type="GeneID" id="35446853"/>
<evidence type="ECO:0000259" key="5">
    <source>
        <dbReference type="PROSITE" id="PS50090"/>
    </source>
</evidence>
<evidence type="ECO:0000256" key="4">
    <source>
        <dbReference type="ARBA" id="ARBA00023242"/>
    </source>
</evidence>
<dbReference type="Pfam" id="PF00249">
    <property type="entry name" value="Myb_DNA-binding"/>
    <property type="match status" value="2"/>
</dbReference>
<dbReference type="InterPro" id="IPR009057">
    <property type="entry name" value="Homeodomain-like_sf"/>
</dbReference>
<dbReference type="STRING" id="1340429.A0A2G4T3N7"/>
<dbReference type="GO" id="GO:0001006">
    <property type="term" value="F:RNA polymerase III type 3 promoter sequence-specific DNA binding"/>
    <property type="evidence" value="ECO:0007669"/>
    <property type="project" value="TreeGrafter"/>
</dbReference>
<dbReference type="GO" id="GO:0042796">
    <property type="term" value="P:snRNA transcription by RNA polymerase III"/>
    <property type="evidence" value="ECO:0007669"/>
    <property type="project" value="TreeGrafter"/>
</dbReference>
<dbReference type="CDD" id="cd00167">
    <property type="entry name" value="SANT"/>
    <property type="match status" value="3"/>
</dbReference>
<dbReference type="InterPro" id="IPR017930">
    <property type="entry name" value="Myb_dom"/>
</dbReference>
<gene>
    <name evidence="8" type="ORF">RHIMIDRAFT_91097</name>
</gene>
<dbReference type="PROSITE" id="PS51293">
    <property type="entry name" value="SANT"/>
    <property type="match status" value="1"/>
</dbReference>
<dbReference type="GO" id="GO:0000978">
    <property type="term" value="F:RNA polymerase II cis-regulatory region sequence-specific DNA binding"/>
    <property type="evidence" value="ECO:0007669"/>
    <property type="project" value="TreeGrafter"/>
</dbReference>
<name>A0A2G4T3N7_RHIZD</name>
<dbReference type="RefSeq" id="XP_023469332.1">
    <property type="nucleotide sequence ID" value="XM_023615865.1"/>
</dbReference>
<protein>
    <submittedName>
        <fullName evidence="8">Uncharacterized protein</fullName>
    </submittedName>
</protein>
<evidence type="ECO:0000256" key="2">
    <source>
        <dbReference type="ARBA" id="ARBA00023125"/>
    </source>
</evidence>
<dbReference type="PROSITE" id="PS50090">
    <property type="entry name" value="MYB_LIKE"/>
    <property type="match status" value="2"/>
</dbReference>
<keyword evidence="9" id="KW-1185">Reference proteome</keyword>
<dbReference type="InterPro" id="IPR001005">
    <property type="entry name" value="SANT/Myb"/>
</dbReference>
<evidence type="ECO:0000259" key="6">
    <source>
        <dbReference type="PROSITE" id="PS51293"/>
    </source>
</evidence>
<dbReference type="Gene3D" id="1.10.10.60">
    <property type="entry name" value="Homeodomain-like"/>
    <property type="match status" value="3"/>
</dbReference>
<dbReference type="GO" id="GO:0019185">
    <property type="term" value="C:snRNA-activating protein complex"/>
    <property type="evidence" value="ECO:0007669"/>
    <property type="project" value="TreeGrafter"/>
</dbReference>
<dbReference type="Proteomes" id="UP000242254">
    <property type="component" value="Unassembled WGS sequence"/>
</dbReference>
<dbReference type="GO" id="GO:0042795">
    <property type="term" value="P:snRNA transcription by RNA polymerase II"/>
    <property type="evidence" value="ECO:0007669"/>
    <property type="project" value="TreeGrafter"/>
</dbReference>
<dbReference type="SUPFAM" id="SSF46689">
    <property type="entry name" value="Homeodomain-like"/>
    <property type="match status" value="3"/>
</dbReference>
<feature type="domain" description="Myb-like" evidence="5">
    <location>
        <begin position="168"/>
        <end position="215"/>
    </location>
</feature>
<keyword evidence="1" id="KW-0805">Transcription regulation</keyword>
<dbReference type="EMBL" id="KZ303844">
    <property type="protein sequence ID" value="PHZ15624.1"/>
    <property type="molecule type" value="Genomic_DNA"/>
</dbReference>
<accession>A0A2G4T3N7</accession>
<evidence type="ECO:0000256" key="1">
    <source>
        <dbReference type="ARBA" id="ARBA00023015"/>
    </source>
</evidence>
<dbReference type="AlphaFoldDB" id="A0A2G4T3N7"/>
<evidence type="ECO:0000256" key="3">
    <source>
        <dbReference type="ARBA" id="ARBA00023163"/>
    </source>
</evidence>
<reference evidence="8 9" key="1">
    <citation type="journal article" date="2016" name="Proc. Natl. Acad. Sci. U.S.A.">
        <title>Lipid metabolic changes in an early divergent fungus govern the establishment of a mutualistic symbiosis with endobacteria.</title>
        <authorList>
            <person name="Lastovetsky O.A."/>
            <person name="Gaspar M.L."/>
            <person name="Mondo S.J."/>
            <person name="LaButti K.M."/>
            <person name="Sandor L."/>
            <person name="Grigoriev I.V."/>
            <person name="Henry S.A."/>
            <person name="Pawlowska T.E."/>
        </authorList>
    </citation>
    <scope>NUCLEOTIDE SEQUENCE [LARGE SCALE GENOMIC DNA]</scope>
    <source>
        <strain evidence="8 9">ATCC 52813</strain>
    </source>
</reference>
<dbReference type="Pfam" id="PF13921">
    <property type="entry name" value="Myb_DNA-bind_6"/>
    <property type="match status" value="1"/>
</dbReference>
<dbReference type="SMART" id="SM00717">
    <property type="entry name" value="SANT"/>
    <property type="match status" value="4"/>
</dbReference>
<sequence>MTSLLAKRSFSSGILSLCKQFSALRVTPTLIRFTHTSNTELTPKKDSHLDYLKEQALSVRKANNLRTRCHWTKEEDQRLLDLHAKYGGKWTLIASHFVDRTPAGCKKHHEVLTNAEYFGRWEKYEVDALKKACNGRLYEEIDDWEAIQKALPRPRPLYLIKLKCRMRDPRYNSGRWTSEEADNLVTFVDKFGEDWDLISSLMKTRSPQQCYERWKWQHKTPTKGRFTAEEDAKIIEGVKKYGLNFGVICQAMGSDRTPRHISQHYHNMLDPEIDRSPWTVEEEEQVYKTCLSLQHNMKKTKEVLNSRRSIRDMWNKFFMYKRRMTAKAKKEALEKIEQVQENNKD</sequence>
<organism evidence="8 9">
    <name type="scientific">Rhizopus microsporus ATCC 52813</name>
    <dbReference type="NCBI Taxonomy" id="1340429"/>
    <lineage>
        <taxon>Eukaryota</taxon>
        <taxon>Fungi</taxon>
        <taxon>Fungi incertae sedis</taxon>
        <taxon>Mucoromycota</taxon>
        <taxon>Mucoromycotina</taxon>
        <taxon>Mucoromycetes</taxon>
        <taxon>Mucorales</taxon>
        <taxon>Mucorineae</taxon>
        <taxon>Rhizopodaceae</taxon>
        <taxon>Rhizopus</taxon>
    </lineage>
</organism>
<keyword evidence="3" id="KW-0804">Transcription</keyword>
<dbReference type="PROSITE" id="PS51294">
    <property type="entry name" value="HTH_MYB"/>
    <property type="match status" value="3"/>
</dbReference>
<feature type="domain" description="HTH myb-type" evidence="7">
    <location>
        <begin position="224"/>
        <end position="273"/>
    </location>
</feature>
<keyword evidence="4" id="KW-0539">Nucleus</keyword>
<feature type="domain" description="Myb-like" evidence="5">
    <location>
        <begin position="63"/>
        <end position="113"/>
    </location>
</feature>
<feature type="domain" description="SANT" evidence="6">
    <location>
        <begin position="173"/>
        <end position="219"/>
    </location>
</feature>
<dbReference type="InterPro" id="IPR051575">
    <property type="entry name" value="Myb-like_DNA-bd"/>
</dbReference>
<proteinExistence type="predicted"/>
<dbReference type="InterPro" id="IPR017884">
    <property type="entry name" value="SANT_dom"/>
</dbReference>